<feature type="region of interest" description="Disordered" evidence="1">
    <location>
        <begin position="1"/>
        <end position="32"/>
    </location>
</feature>
<accession>A0A316UE46</accession>
<proteinExistence type="predicted"/>
<feature type="compositionally biased region" description="Polar residues" evidence="1">
    <location>
        <begin position="1"/>
        <end position="28"/>
    </location>
</feature>
<evidence type="ECO:0000313" key="3">
    <source>
        <dbReference type="Proteomes" id="UP000245942"/>
    </source>
</evidence>
<keyword evidence="3" id="KW-1185">Reference proteome</keyword>
<dbReference type="AlphaFoldDB" id="A0A316UE46"/>
<organism evidence="2 3">
    <name type="scientific">Pseudomicrostroma glucosiphilum</name>
    <dbReference type="NCBI Taxonomy" id="1684307"/>
    <lineage>
        <taxon>Eukaryota</taxon>
        <taxon>Fungi</taxon>
        <taxon>Dikarya</taxon>
        <taxon>Basidiomycota</taxon>
        <taxon>Ustilaginomycotina</taxon>
        <taxon>Exobasidiomycetes</taxon>
        <taxon>Microstromatales</taxon>
        <taxon>Microstromatales incertae sedis</taxon>
        <taxon>Pseudomicrostroma</taxon>
    </lineage>
</organism>
<name>A0A316UE46_9BASI</name>
<gene>
    <name evidence="2" type="ORF">BCV69DRAFT_119924</name>
</gene>
<feature type="region of interest" description="Disordered" evidence="1">
    <location>
        <begin position="216"/>
        <end position="247"/>
    </location>
</feature>
<sequence>MASFAHTTTGNASTSTINGDSDASSSSVRFPAPPKDVLSILRTFLETQQRRVGLWNEYEEAMEGHLRAVKAEKDQATSGANGAPTRGPLTNGHIESTATSSTEHHSESHAHGSSHYDSTPLPLSDPALLARIISLVTSGLLDCAHETRTIALELGSPSSAAEGTAASPTPPSSNAAASAPFEPRPDLARTIGKIQDLENSVLRKIVRRDQLRRGWVAPPAAGEDATTDSAASQGKEEEEAEVKELDADIERLRKEDIAELMTEVRGEMADLQLGG</sequence>
<evidence type="ECO:0000256" key="1">
    <source>
        <dbReference type="SAM" id="MobiDB-lite"/>
    </source>
</evidence>
<evidence type="ECO:0000313" key="2">
    <source>
        <dbReference type="EMBL" id="PWN23452.1"/>
    </source>
</evidence>
<protein>
    <submittedName>
        <fullName evidence="2">Uncharacterized protein</fullName>
    </submittedName>
</protein>
<dbReference type="Proteomes" id="UP000245942">
    <property type="component" value="Unassembled WGS sequence"/>
</dbReference>
<dbReference type="RefSeq" id="XP_025350612.1">
    <property type="nucleotide sequence ID" value="XM_025489143.1"/>
</dbReference>
<feature type="region of interest" description="Disordered" evidence="1">
    <location>
        <begin position="156"/>
        <end position="183"/>
    </location>
</feature>
<feature type="compositionally biased region" description="Low complexity" evidence="1">
    <location>
        <begin position="156"/>
        <end position="181"/>
    </location>
</feature>
<reference evidence="2 3" key="1">
    <citation type="journal article" date="2018" name="Mol. Biol. Evol.">
        <title>Broad Genomic Sampling Reveals a Smut Pathogenic Ancestry of the Fungal Clade Ustilaginomycotina.</title>
        <authorList>
            <person name="Kijpornyongpan T."/>
            <person name="Mondo S.J."/>
            <person name="Barry K."/>
            <person name="Sandor L."/>
            <person name="Lee J."/>
            <person name="Lipzen A."/>
            <person name="Pangilinan J."/>
            <person name="LaButti K."/>
            <person name="Hainaut M."/>
            <person name="Henrissat B."/>
            <person name="Grigoriev I.V."/>
            <person name="Spatafora J.W."/>
            <person name="Aime M.C."/>
        </authorList>
    </citation>
    <scope>NUCLEOTIDE SEQUENCE [LARGE SCALE GENOMIC DNA]</scope>
    <source>
        <strain evidence="2 3">MCA 4718</strain>
    </source>
</reference>
<dbReference type="OrthoDB" id="3364152at2759"/>
<dbReference type="GeneID" id="37010877"/>
<dbReference type="EMBL" id="KZ819322">
    <property type="protein sequence ID" value="PWN23452.1"/>
    <property type="molecule type" value="Genomic_DNA"/>
</dbReference>
<feature type="region of interest" description="Disordered" evidence="1">
    <location>
        <begin position="71"/>
        <end position="119"/>
    </location>
</feature>